<protein>
    <recommendedName>
        <fullName evidence="6">histidine kinase</fullName>
        <ecNumber evidence="6">2.7.13.3</ecNumber>
    </recommendedName>
    <alternativeName>
        <fullName evidence="13">Thiamine pyrimidine synthase</fullName>
    </alternativeName>
</protein>
<comment type="similarity">
    <text evidence="4">Belongs to the NMT1/THI5 family.</text>
</comment>
<evidence type="ECO:0000256" key="10">
    <source>
        <dbReference type="ARBA" id="ARBA00022898"/>
    </source>
</evidence>
<dbReference type="InterPro" id="IPR005467">
    <property type="entry name" value="His_kinase_dom"/>
</dbReference>
<comment type="catalytic activity">
    <reaction evidence="1">
        <text>ATP + protein L-histidine = ADP + protein N-phospho-L-histidine.</text>
        <dbReference type="EC" id="2.7.13.3"/>
    </reaction>
</comment>
<keyword evidence="17" id="KW-0732">Signal</keyword>
<dbReference type="PANTHER" id="PTHR31528:SF1">
    <property type="entry name" value="4-AMINO-5-HYDROXYMETHYL-2-METHYLPYRIMIDINE PHOSPHATE SYNTHASE THI11-RELATED"/>
    <property type="match status" value="1"/>
</dbReference>
<evidence type="ECO:0000256" key="8">
    <source>
        <dbReference type="ARBA" id="ARBA00022679"/>
    </source>
</evidence>
<dbReference type="GO" id="GO:0000155">
    <property type="term" value="F:phosphorelay sensor kinase activity"/>
    <property type="evidence" value="ECO:0007669"/>
    <property type="project" value="InterPro"/>
</dbReference>
<feature type="chain" id="PRO_5013951629" description="histidine kinase" evidence="17">
    <location>
        <begin position="18"/>
        <end position="864"/>
    </location>
</feature>
<keyword evidence="11" id="KW-0784">Thiamine biosynthesis</keyword>
<dbReference type="SMART" id="SM00062">
    <property type="entry name" value="PBPb"/>
    <property type="match status" value="1"/>
</dbReference>
<keyword evidence="8" id="KW-0808">Transferase</keyword>
<evidence type="ECO:0000256" key="6">
    <source>
        <dbReference type="ARBA" id="ARBA00012438"/>
    </source>
</evidence>
<dbReference type="InterPro" id="IPR001638">
    <property type="entry name" value="Solute-binding_3/MltF_N"/>
</dbReference>
<dbReference type="SMART" id="SM00387">
    <property type="entry name" value="HATPase_c"/>
    <property type="match status" value="1"/>
</dbReference>
<evidence type="ECO:0000256" key="9">
    <source>
        <dbReference type="ARBA" id="ARBA00022723"/>
    </source>
</evidence>
<evidence type="ECO:0000256" key="1">
    <source>
        <dbReference type="ARBA" id="ARBA00000085"/>
    </source>
</evidence>
<keyword evidence="10" id="KW-0663">Pyridoxal phosphate</keyword>
<dbReference type="CDD" id="cd01007">
    <property type="entry name" value="PBP2_BvgS_HisK_like"/>
    <property type="match status" value="1"/>
</dbReference>
<comment type="subunit">
    <text evidence="5">Homodimer.</text>
</comment>
<dbReference type="Pfam" id="PF02518">
    <property type="entry name" value="HATPase_c"/>
    <property type="match status" value="1"/>
</dbReference>
<organism evidence="19 20">
    <name type="scientific">Sulfuricurvum kujiense</name>
    <dbReference type="NCBI Taxonomy" id="148813"/>
    <lineage>
        <taxon>Bacteria</taxon>
        <taxon>Pseudomonadati</taxon>
        <taxon>Campylobacterota</taxon>
        <taxon>Epsilonproteobacteria</taxon>
        <taxon>Campylobacterales</taxon>
        <taxon>Sulfurimonadaceae</taxon>
        <taxon>Sulfuricurvum</taxon>
    </lineage>
</organism>
<dbReference type="RefSeq" id="WP_303662712.1">
    <property type="nucleotide sequence ID" value="NZ_DLUI01000002.1"/>
</dbReference>
<dbReference type="Gene3D" id="3.40.190.10">
    <property type="entry name" value="Periplasmic binding protein-like II"/>
    <property type="match status" value="4"/>
</dbReference>
<keyword evidence="9" id="KW-0479">Metal-binding</keyword>
<gene>
    <name evidence="19" type="ORF">CFH83_00105</name>
</gene>
<reference evidence="19 20" key="1">
    <citation type="journal article" date="2017" name="Front. Microbiol.">
        <title>Comparative Genomic Analysis of the Class Epsilonproteobacteria and Proposed Reclassification to Epsilonbacteraeota (phyl. nov.).</title>
        <authorList>
            <person name="Waite D.W."/>
            <person name="Vanwonterghem I."/>
            <person name="Rinke C."/>
            <person name="Parks D.H."/>
            <person name="Zhang Y."/>
            <person name="Takai K."/>
            <person name="Sievert S.M."/>
            <person name="Simon J."/>
            <person name="Campbell B.J."/>
            <person name="Hanson T.E."/>
            <person name="Woyke T."/>
            <person name="Klotz M.G."/>
            <person name="Hugenholtz P."/>
        </authorList>
    </citation>
    <scope>NUCLEOTIDE SEQUENCE [LARGE SCALE GENOMIC DNA]</scope>
    <source>
        <strain evidence="19">UBA12443</strain>
    </source>
</reference>
<accession>A0A2D3WE42</accession>
<keyword evidence="16" id="KW-0472">Membrane</keyword>
<evidence type="ECO:0000313" key="20">
    <source>
        <dbReference type="Proteomes" id="UP000228859"/>
    </source>
</evidence>
<evidence type="ECO:0000256" key="14">
    <source>
        <dbReference type="ARBA" id="ARBA00048179"/>
    </source>
</evidence>
<dbReference type="EC" id="2.7.13.3" evidence="6"/>
<dbReference type="PRINTS" id="PR00344">
    <property type="entry name" value="BCTRLSENSOR"/>
</dbReference>
<dbReference type="PROSITE" id="PS50109">
    <property type="entry name" value="HIS_KIN"/>
    <property type="match status" value="1"/>
</dbReference>
<evidence type="ECO:0000256" key="11">
    <source>
        <dbReference type="ARBA" id="ARBA00022977"/>
    </source>
</evidence>
<evidence type="ECO:0000256" key="16">
    <source>
        <dbReference type="SAM" id="Phobius"/>
    </source>
</evidence>
<keyword evidence="7" id="KW-0597">Phosphoprotein</keyword>
<dbReference type="GO" id="GO:0009228">
    <property type="term" value="P:thiamine biosynthetic process"/>
    <property type="evidence" value="ECO:0007669"/>
    <property type="project" value="UniProtKB-KW"/>
</dbReference>
<comment type="function">
    <text evidence="2">Responsible for the formation of the pyrimidine heterocycle in the thiamine biosynthesis pathway. Catalyzes the formation of hydroxymethylpyrimidine phosphate (HMP-P) from histidine and pyridoxal phosphate (PLP). The protein uses PLP and the active site histidine to form HMP-P, generating an inactive enzyme. The enzyme can only undergo a single turnover, which suggests it is a suicide enzyme.</text>
</comment>
<dbReference type="InterPro" id="IPR036890">
    <property type="entry name" value="HATPase_C_sf"/>
</dbReference>
<evidence type="ECO:0000256" key="15">
    <source>
        <dbReference type="SAM" id="Coils"/>
    </source>
</evidence>
<feature type="coiled-coil region" evidence="15">
    <location>
        <begin position="589"/>
        <end position="616"/>
    </location>
</feature>
<evidence type="ECO:0000256" key="13">
    <source>
        <dbReference type="ARBA" id="ARBA00033171"/>
    </source>
</evidence>
<feature type="transmembrane region" description="Helical" evidence="16">
    <location>
        <begin position="559"/>
        <end position="576"/>
    </location>
</feature>
<name>A0A2D3WE42_9BACT</name>
<evidence type="ECO:0000256" key="12">
    <source>
        <dbReference type="ARBA" id="ARBA00023004"/>
    </source>
</evidence>
<dbReference type="Gene3D" id="1.10.287.130">
    <property type="match status" value="1"/>
</dbReference>
<comment type="pathway">
    <text evidence="3">Cofactor biosynthesis; thiamine diphosphate biosynthesis.</text>
</comment>
<dbReference type="AlphaFoldDB" id="A0A2D3WE42"/>
<feature type="signal peptide" evidence="17">
    <location>
        <begin position="1"/>
        <end position="17"/>
    </location>
</feature>
<evidence type="ECO:0000256" key="7">
    <source>
        <dbReference type="ARBA" id="ARBA00022553"/>
    </source>
</evidence>
<evidence type="ECO:0000256" key="2">
    <source>
        <dbReference type="ARBA" id="ARBA00003469"/>
    </source>
</evidence>
<keyword evidence="16" id="KW-1133">Transmembrane helix</keyword>
<evidence type="ECO:0000256" key="3">
    <source>
        <dbReference type="ARBA" id="ARBA00004948"/>
    </source>
</evidence>
<dbReference type="InterPro" id="IPR036097">
    <property type="entry name" value="HisK_dim/P_sf"/>
</dbReference>
<dbReference type="SUPFAM" id="SSF55874">
    <property type="entry name" value="ATPase domain of HSP90 chaperone/DNA topoisomerase II/histidine kinase"/>
    <property type="match status" value="1"/>
</dbReference>
<feature type="domain" description="Histidine kinase" evidence="18">
    <location>
        <begin position="632"/>
        <end position="845"/>
    </location>
</feature>
<proteinExistence type="inferred from homology"/>
<evidence type="ECO:0000256" key="5">
    <source>
        <dbReference type="ARBA" id="ARBA00011738"/>
    </source>
</evidence>
<dbReference type="InterPro" id="IPR027939">
    <property type="entry name" value="NMT1/THI5"/>
</dbReference>
<dbReference type="InterPro" id="IPR015168">
    <property type="entry name" value="SsuA/THI5"/>
</dbReference>
<dbReference type="InterPro" id="IPR003594">
    <property type="entry name" value="HATPase_dom"/>
</dbReference>
<keyword evidence="12" id="KW-0408">Iron</keyword>
<dbReference type="SUPFAM" id="SSF53850">
    <property type="entry name" value="Periplasmic binding protein-like II"/>
    <property type="match status" value="2"/>
</dbReference>
<evidence type="ECO:0000256" key="17">
    <source>
        <dbReference type="SAM" id="SignalP"/>
    </source>
</evidence>
<dbReference type="Pfam" id="PF09084">
    <property type="entry name" value="NMT1"/>
    <property type="match status" value="1"/>
</dbReference>
<dbReference type="SUPFAM" id="SSF47384">
    <property type="entry name" value="Homodimeric domain of signal transducing histidine kinase"/>
    <property type="match status" value="1"/>
</dbReference>
<dbReference type="EMBL" id="DLUI01000002">
    <property type="protein sequence ID" value="DAB39562.1"/>
    <property type="molecule type" value="Genomic_DNA"/>
</dbReference>
<dbReference type="InterPro" id="IPR003661">
    <property type="entry name" value="HisK_dim/P_dom"/>
</dbReference>
<evidence type="ECO:0000313" key="19">
    <source>
        <dbReference type="EMBL" id="DAB39562.1"/>
    </source>
</evidence>
<dbReference type="PANTHER" id="PTHR31528">
    <property type="entry name" value="4-AMINO-5-HYDROXYMETHYL-2-METHYLPYRIMIDINE PHOSPHATE SYNTHASE THI11-RELATED"/>
    <property type="match status" value="1"/>
</dbReference>
<evidence type="ECO:0000256" key="4">
    <source>
        <dbReference type="ARBA" id="ARBA00009406"/>
    </source>
</evidence>
<keyword evidence="16" id="KW-0812">Transmembrane</keyword>
<dbReference type="Proteomes" id="UP000228859">
    <property type="component" value="Unassembled WGS sequence"/>
</dbReference>
<comment type="caution">
    <text evidence="19">The sequence shown here is derived from an EMBL/GenBank/DDBJ whole genome shotgun (WGS) entry which is preliminary data.</text>
</comment>
<keyword evidence="15" id="KW-0175">Coiled coil</keyword>
<dbReference type="Pfam" id="PF00497">
    <property type="entry name" value="SBP_bac_3"/>
    <property type="match status" value="1"/>
</dbReference>
<dbReference type="GO" id="GO:0046872">
    <property type="term" value="F:metal ion binding"/>
    <property type="evidence" value="ECO:0007669"/>
    <property type="project" value="UniProtKB-KW"/>
</dbReference>
<dbReference type="InterPro" id="IPR004358">
    <property type="entry name" value="Sig_transdc_His_kin-like_C"/>
</dbReference>
<evidence type="ECO:0000259" key="18">
    <source>
        <dbReference type="PROSITE" id="PS50109"/>
    </source>
</evidence>
<dbReference type="Gene3D" id="3.30.565.10">
    <property type="entry name" value="Histidine kinase-like ATPase, C-terminal domain"/>
    <property type="match status" value="1"/>
</dbReference>
<dbReference type="CDD" id="cd00082">
    <property type="entry name" value="HisKA"/>
    <property type="match status" value="1"/>
</dbReference>
<sequence>MKKLLLLTLFCITLAWSKESVTLQLPWLHQFQFAGYYVAKEKGYYSDAGLDVTILDANKKEASLKSVLDGKAHYGVGHSSLIVNYINGVPLVLMAAIYQSSPMVLLTRKDASIAGAKDLKNRRVMLTNDMMQWAEIQAMFRSVSLSTHDLKVQSHSFDPMSLARGETDAMVAYVSNEPYILQKAGIETHTINPKEYGFDYYSDILFTTKEEVAFHPERTEAFYDASIRGWLWAFDHIEETAELIYRNYNPQHKSLDALIYEGKVLKELALLPNTTFGSIDPVRLEMIAQGYRLMGVVKSIPPFGPLLYKHDRLHLTDQERAWLREHPVIRVGIDHNWPPIESVDDKGRHVGISASYLALLEKRLGVRFEVDYSRKLWSDSLRAVKNKEMDMLSGAAITEKRHESLVFSRPFLKQSMVIVTNSRVGYINDLNDLSGKKVTVVRSYASEEFLREHYPKIIPVLADTSLEALQKVASGEVYACVEGLSVVSYLIERHNLKNIKVVGETPFRYQLAFAFRNDWGMLATISDKVLASITPQEYEEIHGRWLVMEQHDTPINYRLVWGIAGFMALLFLLVAYKNRRLDVLVRQRTSELETFNQRLQEEIEKAVEKNRKQEKLLMQQAKMAEIGSMLESIAHQWRQPLNILGLSMTRLNLSCSLDGKGESAKVLEIAEAQIEYMSQTIDDFRNFFKQDRSQIPVNINAMVNDVEALLGPLLIRKKITIEREIDPEIEVLVYPNELKQVLINLVNNAREAIEHHRGEERLIRIRCTTDERYCTIAIEDTGGGIDVSIIDKIFDPYFTTKFESQGTGIGLYMAKMIIEKHFLGKLSVYNTLKGACFEIRLNRGVKEGSGIPPQIDDSRSHSDS</sequence>
<comment type="catalytic activity">
    <reaction evidence="14">
        <text>N(6)-(pyridoxal phosphate)-L-lysyl-[4-amino-5-hydroxymethyl-2-methylpyrimidine phosphate synthase] + L-histidyl-[4-amino-5-hydroxymethyl-2-methylpyrimidine phosphate synthase] + 2 Fe(3+) + 4 H2O = L-lysyl-[4-amino-5-hydroxymethyl-2-methylpyrimidine phosphate synthase] + (2S)-2-amino-5-hydroxy-4-oxopentanoyl-[4-amino-5-hydroxymethyl-2-methylpyrimidine phosphate synthase] + 4-amino-2-methyl-5-(phosphooxymethyl)pyrimidine + 3-oxopropanoate + 2 Fe(2+) + 2 H(+)</text>
        <dbReference type="Rhea" id="RHEA:65756"/>
        <dbReference type="Rhea" id="RHEA-COMP:16892"/>
        <dbReference type="Rhea" id="RHEA-COMP:16893"/>
        <dbReference type="Rhea" id="RHEA-COMP:16894"/>
        <dbReference type="Rhea" id="RHEA-COMP:16895"/>
        <dbReference type="ChEBI" id="CHEBI:15377"/>
        <dbReference type="ChEBI" id="CHEBI:15378"/>
        <dbReference type="ChEBI" id="CHEBI:29033"/>
        <dbReference type="ChEBI" id="CHEBI:29034"/>
        <dbReference type="ChEBI" id="CHEBI:29969"/>
        <dbReference type="ChEBI" id="CHEBI:29979"/>
        <dbReference type="ChEBI" id="CHEBI:33190"/>
        <dbReference type="ChEBI" id="CHEBI:58354"/>
        <dbReference type="ChEBI" id="CHEBI:143915"/>
        <dbReference type="ChEBI" id="CHEBI:157692"/>
    </reaction>
    <physiologicalReaction direction="left-to-right" evidence="14">
        <dbReference type="Rhea" id="RHEA:65757"/>
    </physiologicalReaction>
</comment>